<proteinExistence type="inferred from homology"/>
<dbReference type="PROSITE" id="PS51355">
    <property type="entry name" value="GLUTATHIONE_PEROXID_3"/>
    <property type="match status" value="1"/>
</dbReference>
<evidence type="ECO:0000256" key="8">
    <source>
        <dbReference type="ARBA" id="ARBA00023002"/>
    </source>
</evidence>
<reference evidence="9 10" key="1">
    <citation type="submission" date="2023-11" db="EMBL/GenBank/DDBJ databases">
        <title>Halocaridina rubra genome assembly.</title>
        <authorList>
            <person name="Smith C."/>
        </authorList>
    </citation>
    <scope>NUCLEOTIDE SEQUENCE [LARGE SCALE GENOMIC DNA]</scope>
    <source>
        <strain evidence="9">EP-1</strain>
        <tissue evidence="9">Whole</tissue>
    </source>
</reference>
<evidence type="ECO:0000256" key="2">
    <source>
        <dbReference type="ARBA" id="ARBA00004613"/>
    </source>
</evidence>
<dbReference type="GO" id="GO:0005576">
    <property type="term" value="C:extracellular region"/>
    <property type="evidence" value="ECO:0007669"/>
    <property type="project" value="UniProtKB-SubCell"/>
</dbReference>
<keyword evidence="8 9" id="KW-0560">Oxidoreductase</keyword>
<dbReference type="GO" id="GO:0006979">
    <property type="term" value="P:response to oxidative stress"/>
    <property type="evidence" value="ECO:0007669"/>
    <property type="project" value="InterPro"/>
</dbReference>
<evidence type="ECO:0000313" key="10">
    <source>
        <dbReference type="Proteomes" id="UP001381693"/>
    </source>
</evidence>
<evidence type="ECO:0000256" key="6">
    <source>
        <dbReference type="ARBA" id="ARBA00022559"/>
    </source>
</evidence>
<keyword evidence="5" id="KW-0964">Secreted</keyword>
<keyword evidence="7" id="KW-0732">Signal</keyword>
<comment type="similarity">
    <text evidence="3">Belongs to the glutathione peroxidase family.</text>
</comment>
<sequence>MQEPGVGASEIMNGIRHVRPGGGFEPKLTLFDKTQVNGDNEDEIFTFLKSACEFTDDTFASGLNYSPMRVGDIHWNFEKFLIDKTGKPYSRYHPTLITTDTISADINALLAA</sequence>
<dbReference type="Gene3D" id="3.40.30.10">
    <property type="entry name" value="Glutaredoxin"/>
    <property type="match status" value="1"/>
</dbReference>
<dbReference type="EMBL" id="JAXCGZ010013310">
    <property type="protein sequence ID" value="KAK7072896.1"/>
    <property type="molecule type" value="Genomic_DNA"/>
</dbReference>
<keyword evidence="6 9" id="KW-0575">Peroxidase</keyword>
<evidence type="ECO:0000256" key="4">
    <source>
        <dbReference type="ARBA" id="ARBA00012310"/>
    </source>
</evidence>
<organism evidence="9 10">
    <name type="scientific">Halocaridina rubra</name>
    <name type="common">Hawaiian red shrimp</name>
    <dbReference type="NCBI Taxonomy" id="373956"/>
    <lineage>
        <taxon>Eukaryota</taxon>
        <taxon>Metazoa</taxon>
        <taxon>Ecdysozoa</taxon>
        <taxon>Arthropoda</taxon>
        <taxon>Crustacea</taxon>
        <taxon>Multicrustacea</taxon>
        <taxon>Malacostraca</taxon>
        <taxon>Eumalacostraca</taxon>
        <taxon>Eucarida</taxon>
        <taxon>Decapoda</taxon>
        <taxon>Pleocyemata</taxon>
        <taxon>Caridea</taxon>
        <taxon>Atyoidea</taxon>
        <taxon>Atyidae</taxon>
        <taxon>Halocaridina</taxon>
    </lineage>
</organism>
<evidence type="ECO:0000256" key="5">
    <source>
        <dbReference type="ARBA" id="ARBA00022525"/>
    </source>
</evidence>
<dbReference type="AlphaFoldDB" id="A0AAN8WYM8"/>
<dbReference type="PANTHER" id="PTHR11592:SF88">
    <property type="entry name" value="GLUTATHIONE PEROXIDASE-RELATED"/>
    <property type="match status" value="1"/>
</dbReference>
<comment type="subcellular location">
    <subcellularLocation>
        <location evidence="2">Secreted</location>
    </subcellularLocation>
</comment>
<dbReference type="PANTHER" id="PTHR11592">
    <property type="entry name" value="GLUTATHIONE PEROXIDASE"/>
    <property type="match status" value="1"/>
</dbReference>
<comment type="caution">
    <text evidence="9">The sequence shown here is derived from an EMBL/GenBank/DDBJ whole genome shotgun (WGS) entry which is preliminary data.</text>
</comment>
<evidence type="ECO:0000256" key="1">
    <source>
        <dbReference type="ARBA" id="ARBA00000217"/>
    </source>
</evidence>
<evidence type="ECO:0000256" key="7">
    <source>
        <dbReference type="ARBA" id="ARBA00022729"/>
    </source>
</evidence>
<dbReference type="Pfam" id="PF00255">
    <property type="entry name" value="GSHPx"/>
    <property type="match status" value="1"/>
</dbReference>
<dbReference type="EC" id="1.11.1.9" evidence="4"/>
<gene>
    <name evidence="9" type="primary">GPX3_4</name>
    <name evidence="9" type="ORF">SK128_020148</name>
</gene>
<dbReference type="InterPro" id="IPR036249">
    <property type="entry name" value="Thioredoxin-like_sf"/>
</dbReference>
<accession>A0AAN8WYM8</accession>
<dbReference type="InterPro" id="IPR000889">
    <property type="entry name" value="Glutathione_peroxidase"/>
</dbReference>
<evidence type="ECO:0000256" key="3">
    <source>
        <dbReference type="ARBA" id="ARBA00006926"/>
    </source>
</evidence>
<evidence type="ECO:0000313" key="9">
    <source>
        <dbReference type="EMBL" id="KAK7072896.1"/>
    </source>
</evidence>
<protein>
    <recommendedName>
        <fullName evidence="4">glutathione peroxidase</fullName>
        <ecNumber evidence="4">1.11.1.9</ecNumber>
    </recommendedName>
</protein>
<dbReference type="Proteomes" id="UP001381693">
    <property type="component" value="Unassembled WGS sequence"/>
</dbReference>
<dbReference type="GO" id="GO:0004602">
    <property type="term" value="F:glutathione peroxidase activity"/>
    <property type="evidence" value="ECO:0007669"/>
    <property type="project" value="UniProtKB-EC"/>
</dbReference>
<name>A0AAN8WYM8_HALRR</name>
<comment type="catalytic activity">
    <reaction evidence="1">
        <text>2 glutathione + H2O2 = glutathione disulfide + 2 H2O</text>
        <dbReference type="Rhea" id="RHEA:16833"/>
        <dbReference type="ChEBI" id="CHEBI:15377"/>
        <dbReference type="ChEBI" id="CHEBI:16240"/>
        <dbReference type="ChEBI" id="CHEBI:57925"/>
        <dbReference type="ChEBI" id="CHEBI:58297"/>
        <dbReference type="EC" id="1.11.1.9"/>
    </reaction>
</comment>
<dbReference type="SUPFAM" id="SSF52833">
    <property type="entry name" value="Thioredoxin-like"/>
    <property type="match status" value="1"/>
</dbReference>
<keyword evidence="10" id="KW-1185">Reference proteome</keyword>